<evidence type="ECO:0000313" key="4">
    <source>
        <dbReference type="EMBL" id="MFD2204312.1"/>
    </source>
</evidence>
<feature type="compositionally biased region" description="Low complexity" evidence="1">
    <location>
        <begin position="55"/>
        <end position="67"/>
    </location>
</feature>
<comment type="caution">
    <text evidence="4">The sequence shown here is derived from an EMBL/GenBank/DDBJ whole genome shotgun (WGS) entry which is preliminary data.</text>
</comment>
<dbReference type="SUPFAM" id="SSF47090">
    <property type="entry name" value="PGBD-like"/>
    <property type="match status" value="1"/>
</dbReference>
<protein>
    <submittedName>
        <fullName evidence="4">Peptidoglycan-binding protein</fullName>
    </submittedName>
</protein>
<accession>A0ABW5BE04</accession>
<dbReference type="InterPro" id="IPR002477">
    <property type="entry name" value="Peptidoglycan-bd-like"/>
</dbReference>
<feature type="transmembrane region" description="Helical" evidence="2">
    <location>
        <begin position="134"/>
        <end position="153"/>
    </location>
</feature>
<evidence type="ECO:0000256" key="2">
    <source>
        <dbReference type="SAM" id="Phobius"/>
    </source>
</evidence>
<keyword evidence="5" id="KW-1185">Reference proteome</keyword>
<feature type="domain" description="Peptidoglycan binding-like" evidence="3">
    <location>
        <begin position="190"/>
        <end position="241"/>
    </location>
</feature>
<gene>
    <name evidence="4" type="ORF">ACFSKO_01750</name>
</gene>
<dbReference type="EMBL" id="JBHUII010000001">
    <property type="protein sequence ID" value="MFD2204312.1"/>
    <property type="molecule type" value="Genomic_DNA"/>
</dbReference>
<organism evidence="4 5">
    <name type="scientific">Kiloniella antarctica</name>
    <dbReference type="NCBI Taxonomy" id="1550907"/>
    <lineage>
        <taxon>Bacteria</taxon>
        <taxon>Pseudomonadati</taxon>
        <taxon>Pseudomonadota</taxon>
        <taxon>Alphaproteobacteria</taxon>
        <taxon>Rhodospirillales</taxon>
        <taxon>Kiloniellaceae</taxon>
        <taxon>Kiloniella</taxon>
    </lineage>
</organism>
<dbReference type="InterPro" id="IPR036365">
    <property type="entry name" value="PGBD-like_sf"/>
</dbReference>
<evidence type="ECO:0000259" key="3">
    <source>
        <dbReference type="Pfam" id="PF01471"/>
    </source>
</evidence>
<dbReference type="Gene3D" id="1.10.101.10">
    <property type="entry name" value="PGBD-like superfamily/PGBD"/>
    <property type="match status" value="1"/>
</dbReference>
<feature type="region of interest" description="Disordered" evidence="1">
    <location>
        <begin position="160"/>
        <end position="184"/>
    </location>
</feature>
<proteinExistence type="predicted"/>
<feature type="region of interest" description="Disordered" evidence="1">
    <location>
        <begin position="1"/>
        <end position="132"/>
    </location>
</feature>
<dbReference type="Pfam" id="PF01471">
    <property type="entry name" value="PG_binding_1"/>
    <property type="match status" value="1"/>
</dbReference>
<dbReference type="RefSeq" id="WP_380247768.1">
    <property type="nucleotide sequence ID" value="NZ_JBHUII010000001.1"/>
</dbReference>
<evidence type="ECO:0000313" key="5">
    <source>
        <dbReference type="Proteomes" id="UP001597294"/>
    </source>
</evidence>
<sequence>MSDNKLKSEDTKPANGKTAEKKTPAVPKSKTEKTKTSPAQSKTSATNPKTKKAKASTGKAPKAKTPASQVSGKKSSKVTKAVKPNDKKADSPEPLVATNDPKVDSKNKGKKTSPPLSAKPENGPAPKLSKKKSFSRMITVAAVLFLGVLFVFLRGNDPVSEEDQTASNLPATQAEAPNPNASSPYGMRVEQLKEIETLLARLNLDPGSIDGDIDHESVAAISLFQEISGLQVDGRPSPDLLVDLKAVEQLLKVE</sequence>
<keyword evidence="2" id="KW-0812">Transmembrane</keyword>
<feature type="compositionally biased region" description="Basic and acidic residues" evidence="1">
    <location>
        <begin position="1"/>
        <end position="35"/>
    </location>
</feature>
<reference evidence="5" key="1">
    <citation type="journal article" date="2019" name="Int. J. Syst. Evol. Microbiol.">
        <title>The Global Catalogue of Microorganisms (GCM) 10K type strain sequencing project: providing services to taxonomists for standard genome sequencing and annotation.</title>
        <authorList>
            <consortium name="The Broad Institute Genomics Platform"/>
            <consortium name="The Broad Institute Genome Sequencing Center for Infectious Disease"/>
            <person name="Wu L."/>
            <person name="Ma J."/>
        </authorList>
    </citation>
    <scope>NUCLEOTIDE SEQUENCE [LARGE SCALE GENOMIC DNA]</scope>
    <source>
        <strain evidence="5">CGMCC 4.7192</strain>
    </source>
</reference>
<dbReference type="InterPro" id="IPR036366">
    <property type="entry name" value="PGBDSf"/>
</dbReference>
<name>A0ABW5BE04_9PROT</name>
<feature type="compositionally biased region" description="Polar residues" evidence="1">
    <location>
        <begin position="38"/>
        <end position="47"/>
    </location>
</feature>
<keyword evidence="2" id="KW-1133">Transmembrane helix</keyword>
<keyword evidence="2" id="KW-0472">Membrane</keyword>
<dbReference type="Proteomes" id="UP001597294">
    <property type="component" value="Unassembled WGS sequence"/>
</dbReference>
<evidence type="ECO:0000256" key="1">
    <source>
        <dbReference type="SAM" id="MobiDB-lite"/>
    </source>
</evidence>